<feature type="compositionally biased region" description="Polar residues" evidence="1">
    <location>
        <begin position="52"/>
        <end position="67"/>
    </location>
</feature>
<accession>A0A813GDB4</accession>
<dbReference type="EMBL" id="CAJNNV010028339">
    <property type="protein sequence ID" value="CAE8624227.1"/>
    <property type="molecule type" value="Genomic_DNA"/>
</dbReference>
<sequence length="419" mass="42556">MGVHACAPPQGDRPAATLLSTRISAARARALEVKHPSGSEGAGLASERPESASPSTPSLKQQAVDTTSALPVTQEQLTPLPQGRASQNLLLEDTPPPVARQAGKEWPVAELYSQCWLMQPVLVKAGAASSVQMPTVIDDSSTADGKSCADVSTDACKAAVPAVQLVTEATVQSFDEASAEATTKSADAFSESCADAGTDACKEAATAVQLVTEATVQSYHEATAEATSKSTDALAEACADAGTDACKQAATAVQLVSEATIQAFEATGKACDDAFAEACADAGADACKQAATDVQLGSGATIQSFEAMCKSWDDAFAEACADAGVDAFKQAATAVQLGSEATLQSFDEATADWTSESADAFSEVGSDASTDACKGSFYQAKAGAASPSAMGSLTETASKASSASWFISYVPSCFQGLKQ</sequence>
<reference evidence="2" key="1">
    <citation type="submission" date="2021-02" db="EMBL/GenBank/DDBJ databases">
        <authorList>
            <person name="Dougan E. K."/>
            <person name="Rhodes N."/>
            <person name="Thang M."/>
            <person name="Chan C."/>
        </authorList>
    </citation>
    <scope>NUCLEOTIDE SEQUENCE</scope>
</reference>
<dbReference type="OMA" id="GPACCGP"/>
<name>A0A813GDB4_POLGL</name>
<feature type="region of interest" description="Disordered" evidence="1">
    <location>
        <begin position="30"/>
        <end position="67"/>
    </location>
</feature>
<keyword evidence="3" id="KW-1185">Reference proteome</keyword>
<comment type="caution">
    <text evidence="2">The sequence shown here is derived from an EMBL/GenBank/DDBJ whole genome shotgun (WGS) entry which is preliminary data.</text>
</comment>
<protein>
    <submittedName>
        <fullName evidence="2">Uncharacterized protein</fullName>
    </submittedName>
</protein>
<dbReference type="Proteomes" id="UP000654075">
    <property type="component" value="Unassembled WGS sequence"/>
</dbReference>
<organism evidence="2 3">
    <name type="scientific">Polarella glacialis</name>
    <name type="common">Dinoflagellate</name>
    <dbReference type="NCBI Taxonomy" id="89957"/>
    <lineage>
        <taxon>Eukaryota</taxon>
        <taxon>Sar</taxon>
        <taxon>Alveolata</taxon>
        <taxon>Dinophyceae</taxon>
        <taxon>Suessiales</taxon>
        <taxon>Suessiaceae</taxon>
        <taxon>Polarella</taxon>
    </lineage>
</organism>
<gene>
    <name evidence="2" type="ORF">PGLA1383_LOCUS41375</name>
</gene>
<dbReference type="AlphaFoldDB" id="A0A813GDB4"/>
<evidence type="ECO:0000256" key="1">
    <source>
        <dbReference type="SAM" id="MobiDB-lite"/>
    </source>
</evidence>
<evidence type="ECO:0000313" key="3">
    <source>
        <dbReference type="Proteomes" id="UP000654075"/>
    </source>
</evidence>
<proteinExistence type="predicted"/>
<evidence type="ECO:0000313" key="2">
    <source>
        <dbReference type="EMBL" id="CAE8624227.1"/>
    </source>
</evidence>